<feature type="transmembrane region" description="Helical" evidence="7">
    <location>
        <begin position="283"/>
        <end position="302"/>
    </location>
</feature>
<proteinExistence type="inferred from homology"/>
<dbReference type="EMBL" id="WIPF01000172">
    <property type="protein sequence ID" value="KAF3202067.1"/>
    <property type="molecule type" value="Genomic_DNA"/>
</dbReference>
<dbReference type="OrthoDB" id="5273647at2759"/>
<feature type="region of interest" description="Disordered" evidence="6">
    <location>
        <begin position="392"/>
        <end position="425"/>
    </location>
</feature>
<feature type="transmembrane region" description="Helical" evidence="7">
    <location>
        <begin position="154"/>
        <end position="175"/>
    </location>
</feature>
<evidence type="ECO:0000259" key="8">
    <source>
        <dbReference type="Pfam" id="PF20684"/>
    </source>
</evidence>
<evidence type="ECO:0000256" key="1">
    <source>
        <dbReference type="ARBA" id="ARBA00004141"/>
    </source>
</evidence>
<evidence type="ECO:0000256" key="2">
    <source>
        <dbReference type="ARBA" id="ARBA00022692"/>
    </source>
</evidence>
<dbReference type="InterPro" id="IPR052337">
    <property type="entry name" value="SAT4-like"/>
</dbReference>
<feature type="compositionally biased region" description="Basic and acidic residues" evidence="6">
    <location>
        <begin position="398"/>
        <end position="418"/>
    </location>
</feature>
<gene>
    <name evidence="9" type="ORF">TWF191_003171</name>
    <name evidence="10" type="ORF">TWF679_006155</name>
</gene>
<dbReference type="InterPro" id="IPR049326">
    <property type="entry name" value="Rhodopsin_dom_fungi"/>
</dbReference>
<dbReference type="Pfam" id="PF20684">
    <property type="entry name" value="Fung_rhodopsin"/>
    <property type="match status" value="1"/>
</dbReference>
<evidence type="ECO:0000256" key="4">
    <source>
        <dbReference type="ARBA" id="ARBA00023136"/>
    </source>
</evidence>
<evidence type="ECO:0000256" key="7">
    <source>
        <dbReference type="SAM" id="Phobius"/>
    </source>
</evidence>
<dbReference type="EMBL" id="WIWT01000031">
    <property type="protein sequence ID" value="KAF3212031.1"/>
    <property type="molecule type" value="Genomic_DNA"/>
</dbReference>
<accession>A0A6G1MC05</accession>
<feature type="domain" description="Rhodopsin" evidence="8">
    <location>
        <begin position="138"/>
        <end position="377"/>
    </location>
</feature>
<evidence type="ECO:0000313" key="10">
    <source>
        <dbReference type="EMBL" id="KAF3212031.1"/>
    </source>
</evidence>
<keyword evidence="2 7" id="KW-0812">Transmembrane</keyword>
<dbReference type="GO" id="GO:0016020">
    <property type="term" value="C:membrane"/>
    <property type="evidence" value="ECO:0007669"/>
    <property type="project" value="UniProtKB-SubCell"/>
</dbReference>
<protein>
    <recommendedName>
        <fullName evidence="8">Rhodopsin domain-containing protein</fullName>
    </recommendedName>
</protein>
<dbReference type="Proteomes" id="UP000483672">
    <property type="component" value="Unassembled WGS sequence"/>
</dbReference>
<name>A0A6G1MC05_ORBOL</name>
<evidence type="ECO:0000256" key="6">
    <source>
        <dbReference type="SAM" id="MobiDB-lite"/>
    </source>
</evidence>
<feature type="transmembrane region" description="Helical" evidence="7">
    <location>
        <begin position="314"/>
        <end position="335"/>
    </location>
</feature>
<organism evidence="9 11">
    <name type="scientific">Orbilia oligospora</name>
    <name type="common">Nematode-trapping fungus</name>
    <name type="synonym">Arthrobotrys oligospora</name>
    <dbReference type="NCBI Taxonomy" id="2813651"/>
    <lineage>
        <taxon>Eukaryota</taxon>
        <taxon>Fungi</taxon>
        <taxon>Dikarya</taxon>
        <taxon>Ascomycota</taxon>
        <taxon>Pezizomycotina</taxon>
        <taxon>Orbiliomycetes</taxon>
        <taxon>Orbiliales</taxon>
        <taxon>Orbiliaceae</taxon>
        <taxon>Orbilia</taxon>
    </lineage>
</organism>
<feature type="transmembrane region" description="Helical" evidence="7">
    <location>
        <begin position="355"/>
        <end position="377"/>
    </location>
</feature>
<evidence type="ECO:0000313" key="9">
    <source>
        <dbReference type="EMBL" id="KAF3202067.1"/>
    </source>
</evidence>
<reference evidence="9 11" key="1">
    <citation type="submission" date="2019-06" db="EMBL/GenBank/DDBJ databases">
        <authorList>
            <person name="Palmer J.M."/>
        </authorList>
    </citation>
    <scope>NUCLEOTIDE SEQUENCE [LARGE SCALE GENOMIC DNA]</scope>
    <source>
        <strain evidence="9 11">TWF191</strain>
        <strain evidence="10">TWF679</strain>
    </source>
</reference>
<feature type="transmembrane region" description="Helical" evidence="7">
    <location>
        <begin position="121"/>
        <end position="142"/>
    </location>
</feature>
<feature type="transmembrane region" description="Helical" evidence="7">
    <location>
        <begin position="236"/>
        <end position="254"/>
    </location>
</feature>
<dbReference type="PANTHER" id="PTHR33048:SF131">
    <property type="entry name" value="INTEGRAL MEMBRANE PROTEIN"/>
    <property type="match status" value="1"/>
</dbReference>
<evidence type="ECO:0000313" key="11">
    <source>
        <dbReference type="Proteomes" id="UP000483672"/>
    </source>
</evidence>
<feature type="transmembrane region" description="Helical" evidence="7">
    <location>
        <begin position="204"/>
        <end position="224"/>
    </location>
</feature>
<dbReference type="PANTHER" id="PTHR33048">
    <property type="entry name" value="PTH11-LIKE INTEGRAL MEMBRANE PROTEIN (AFU_ORTHOLOGUE AFUA_5G11245)"/>
    <property type="match status" value="1"/>
</dbReference>
<dbReference type="AlphaFoldDB" id="A0A6G1MC05"/>
<evidence type="ECO:0000256" key="3">
    <source>
        <dbReference type="ARBA" id="ARBA00022989"/>
    </source>
</evidence>
<comment type="caution">
    <text evidence="9">The sequence shown here is derived from an EMBL/GenBank/DDBJ whole genome shotgun (WGS) entry which is preliminary data.</text>
</comment>
<comment type="subcellular location">
    <subcellularLocation>
        <location evidence="1">Membrane</location>
        <topology evidence="1">Multi-pass membrane protein</topology>
    </subcellularLocation>
</comment>
<keyword evidence="4 7" id="KW-0472">Membrane</keyword>
<evidence type="ECO:0000256" key="5">
    <source>
        <dbReference type="ARBA" id="ARBA00038359"/>
    </source>
</evidence>
<keyword evidence="3 7" id="KW-1133">Transmembrane helix</keyword>
<dbReference type="Proteomes" id="UP000614610">
    <property type="component" value="Unassembled WGS sequence"/>
</dbReference>
<comment type="similarity">
    <text evidence="5">Belongs to the SAT4 family.</text>
</comment>
<sequence>MSLSSSEEAILTATNVTAGVFNLLNNVCSALSWLAQGEEWRKTKSLDLSLSIAEFLNRPDIENKTLAAPQLAPYLGTSLERTQFLFDFFGENVGIPFPDLVDMVNQVMPAAGHPYNKSTQFIGVLVMFTVLMAAFIAIRLYSRITINGFIRGHDYVLLFAALVAFGFGTMNAAMLNGPTHFQGNWDRSWLDYIHDQYSGKASEVLYPVGVFFIKTSLLLFYWGLTQWWPLRVAVGVTWVVSLGNSLAMIFTWVFRCSPVLSFDGMEYFTASCKTDMWLKSMDITGALNIVTDVVIWLIPLPLVWKITQGNRERLLASLTFGVGALACIACGFRFYSLHKILAPSLLPPDQSEWLIWGMAEMYIAIICSCVPAIRALIIKKAPSIIGATSDVYSTTADGKSDEKSADKEKGGPDVRVESSRGSSPV</sequence>